<keyword evidence="3" id="KW-0285">Flavoprotein</keyword>
<dbReference type="EMBL" id="LAZR01006528">
    <property type="protein sequence ID" value="KKM91459.1"/>
    <property type="molecule type" value="Genomic_DNA"/>
</dbReference>
<name>A0A0F9L978_9ZZZZ</name>
<dbReference type="PANTHER" id="PTHR22912:SF151">
    <property type="entry name" value="DIHYDROLIPOYL DEHYDROGENASE, MITOCHONDRIAL"/>
    <property type="match status" value="1"/>
</dbReference>
<dbReference type="SUPFAM" id="SSF51905">
    <property type="entry name" value="FAD/NAD(P)-binding domain"/>
    <property type="match status" value="1"/>
</dbReference>
<evidence type="ECO:0000256" key="8">
    <source>
        <dbReference type="ARBA" id="ARBA00023284"/>
    </source>
</evidence>
<dbReference type="Pfam" id="PF07992">
    <property type="entry name" value="Pyr_redox_2"/>
    <property type="match status" value="1"/>
</dbReference>
<evidence type="ECO:0008006" key="12">
    <source>
        <dbReference type="Google" id="ProtNLM"/>
    </source>
</evidence>
<reference evidence="11" key="1">
    <citation type="journal article" date="2015" name="Nature">
        <title>Complex archaea that bridge the gap between prokaryotes and eukaryotes.</title>
        <authorList>
            <person name="Spang A."/>
            <person name="Saw J.H."/>
            <person name="Jorgensen S.L."/>
            <person name="Zaremba-Niedzwiedzka K."/>
            <person name="Martijn J."/>
            <person name="Lind A.E."/>
            <person name="van Eijk R."/>
            <person name="Schleper C."/>
            <person name="Guy L."/>
            <person name="Ettema T.J."/>
        </authorList>
    </citation>
    <scope>NUCLEOTIDE SEQUENCE</scope>
</reference>
<evidence type="ECO:0000256" key="7">
    <source>
        <dbReference type="ARBA" id="ARBA00023157"/>
    </source>
</evidence>
<dbReference type="InterPro" id="IPR001100">
    <property type="entry name" value="Pyr_nuc-diS_OxRdtase"/>
</dbReference>
<dbReference type="GO" id="GO:0050660">
    <property type="term" value="F:flavin adenine dinucleotide binding"/>
    <property type="evidence" value="ECO:0007669"/>
    <property type="project" value="TreeGrafter"/>
</dbReference>
<evidence type="ECO:0000313" key="11">
    <source>
        <dbReference type="EMBL" id="KKM91459.1"/>
    </source>
</evidence>
<dbReference type="AlphaFoldDB" id="A0A0F9L978"/>
<dbReference type="GO" id="GO:0006103">
    <property type="term" value="P:2-oxoglutarate metabolic process"/>
    <property type="evidence" value="ECO:0007669"/>
    <property type="project" value="TreeGrafter"/>
</dbReference>
<evidence type="ECO:0000256" key="3">
    <source>
        <dbReference type="ARBA" id="ARBA00022630"/>
    </source>
</evidence>
<dbReference type="PANTHER" id="PTHR22912">
    <property type="entry name" value="DISULFIDE OXIDOREDUCTASE"/>
    <property type="match status" value="1"/>
</dbReference>
<keyword evidence="6" id="KW-0520">NAD</keyword>
<evidence type="ECO:0000256" key="2">
    <source>
        <dbReference type="ARBA" id="ARBA00007532"/>
    </source>
</evidence>
<dbReference type="PIRSF" id="PIRSF000350">
    <property type="entry name" value="Mercury_reductase_MerA"/>
    <property type="match status" value="1"/>
</dbReference>
<protein>
    <recommendedName>
        <fullName evidence="12">FAD/NAD(P)-binding domain-containing protein</fullName>
    </recommendedName>
</protein>
<dbReference type="PRINTS" id="PR00411">
    <property type="entry name" value="PNDRDTASEI"/>
</dbReference>
<comment type="caution">
    <text evidence="11">The sequence shown here is derived from an EMBL/GenBank/DDBJ whole genome shotgun (WGS) entry which is preliminary data.</text>
</comment>
<dbReference type="InterPro" id="IPR004099">
    <property type="entry name" value="Pyr_nucl-diS_OxRdtase_dimer"/>
</dbReference>
<dbReference type="Gene3D" id="3.30.390.30">
    <property type="match status" value="1"/>
</dbReference>
<evidence type="ECO:0000256" key="6">
    <source>
        <dbReference type="ARBA" id="ARBA00023027"/>
    </source>
</evidence>
<dbReference type="InterPro" id="IPR016156">
    <property type="entry name" value="FAD/NAD-linked_Rdtase_dimer_sf"/>
</dbReference>
<accession>A0A0F9L978</accession>
<dbReference type="InterPro" id="IPR012999">
    <property type="entry name" value="Pyr_OxRdtase_I_AS"/>
</dbReference>
<feature type="domain" description="FAD/NAD(P)-binding" evidence="10">
    <location>
        <begin position="4"/>
        <end position="329"/>
    </location>
</feature>
<evidence type="ECO:0000256" key="1">
    <source>
        <dbReference type="ARBA" id="ARBA00001974"/>
    </source>
</evidence>
<dbReference type="PROSITE" id="PS00076">
    <property type="entry name" value="PYRIDINE_REDOX_1"/>
    <property type="match status" value="1"/>
</dbReference>
<dbReference type="InterPro" id="IPR023753">
    <property type="entry name" value="FAD/NAD-binding_dom"/>
</dbReference>
<sequence length="507" mass="56710">MEKYDLVIIGSGAGLSLMNTGLQVGMKVALLEATKLGGTCLTRGCIPSKVLVHPADLIREAEHAKKVGLHFKLEKFDWSLIAKRMWDQIDESKQMEKGLSEMENPTLYKGRGEFTGEYEMEVKSIDGKKSLGTFKGEKFVLTSGSRPFIPPIEGIEEVGYVTNRSFFGEKFPKEPWKSLIIIGGGVIAAEFAHIFSAFGTEVSIVEMLPRLVTTEEPEISAFLEHNFKKHMRVMVNHKAVKAYENKHQKVVVVENSQTGEQTEVKAEEIFIAAGRKSNADLLKVENTGVETDRRGWIKTNEYLETSKKNIWCFGDANGLYQFRHKANYEAEICTNNIFGPPERKKAAEYSAVPWAVFTYPQIGHVGMTQSEAIEKGHEILVAVKQYSTTAKGYAMGYEKDDDDDGFVKLIVDKSYKILGAHVVGPHAAVLVQPFVYLMNSGFTCILPESVDESEIPKLERSCPEAGSFMPIYNSMVIHPSLNEVTGWAIGNLRPINIKMEQHEHHHD</sequence>
<evidence type="ECO:0000259" key="9">
    <source>
        <dbReference type="Pfam" id="PF02852"/>
    </source>
</evidence>
<gene>
    <name evidence="11" type="ORF">LCGC14_1228320</name>
</gene>
<dbReference type="Pfam" id="PF02852">
    <property type="entry name" value="Pyr_redox_dim"/>
    <property type="match status" value="1"/>
</dbReference>
<keyword evidence="8" id="KW-0676">Redox-active center</keyword>
<comment type="similarity">
    <text evidence="2">Belongs to the class-I pyridine nucleotide-disulfide oxidoreductase family.</text>
</comment>
<keyword evidence="7" id="KW-1015">Disulfide bond</keyword>
<proteinExistence type="inferred from homology"/>
<feature type="domain" description="Pyridine nucleotide-disulphide oxidoreductase dimerisation" evidence="9">
    <location>
        <begin position="352"/>
        <end position="443"/>
    </location>
</feature>
<organism evidence="11">
    <name type="scientific">marine sediment metagenome</name>
    <dbReference type="NCBI Taxonomy" id="412755"/>
    <lineage>
        <taxon>unclassified sequences</taxon>
        <taxon>metagenomes</taxon>
        <taxon>ecological metagenomes</taxon>
    </lineage>
</organism>
<dbReference type="InterPro" id="IPR036188">
    <property type="entry name" value="FAD/NAD-bd_sf"/>
</dbReference>
<dbReference type="PRINTS" id="PR00368">
    <property type="entry name" value="FADPNR"/>
</dbReference>
<dbReference type="InterPro" id="IPR050151">
    <property type="entry name" value="Class-I_Pyr_Nuc-Dis_Oxidored"/>
</dbReference>
<dbReference type="GO" id="GO:0004148">
    <property type="term" value="F:dihydrolipoyl dehydrogenase (NADH) activity"/>
    <property type="evidence" value="ECO:0007669"/>
    <property type="project" value="TreeGrafter"/>
</dbReference>
<dbReference type="Gene3D" id="3.50.50.60">
    <property type="entry name" value="FAD/NAD(P)-binding domain"/>
    <property type="match status" value="2"/>
</dbReference>
<evidence type="ECO:0000256" key="4">
    <source>
        <dbReference type="ARBA" id="ARBA00022827"/>
    </source>
</evidence>
<keyword evidence="5" id="KW-0560">Oxidoreductase</keyword>
<evidence type="ECO:0000256" key="5">
    <source>
        <dbReference type="ARBA" id="ARBA00023002"/>
    </source>
</evidence>
<keyword evidence="4" id="KW-0274">FAD</keyword>
<evidence type="ECO:0000259" key="10">
    <source>
        <dbReference type="Pfam" id="PF07992"/>
    </source>
</evidence>
<comment type="cofactor">
    <cofactor evidence="1">
        <name>FAD</name>
        <dbReference type="ChEBI" id="CHEBI:57692"/>
    </cofactor>
</comment>
<dbReference type="SUPFAM" id="SSF55424">
    <property type="entry name" value="FAD/NAD-linked reductases, dimerisation (C-terminal) domain"/>
    <property type="match status" value="1"/>
</dbReference>